<name>H2YR52_CIOSA</name>
<keyword evidence="12" id="KW-1185">Reference proteome</keyword>
<feature type="domain" description="Mediator complex subunit Med16 N-terminal" evidence="10">
    <location>
        <begin position="105"/>
        <end position="167"/>
    </location>
</feature>
<reference evidence="11" key="2">
    <citation type="submission" date="2025-08" db="UniProtKB">
        <authorList>
            <consortium name="Ensembl"/>
        </authorList>
    </citation>
    <scope>IDENTIFICATION</scope>
</reference>
<dbReference type="AlphaFoldDB" id="H2YR52"/>
<evidence type="ECO:0000256" key="5">
    <source>
        <dbReference type="ARBA" id="ARBA00023159"/>
    </source>
</evidence>
<reference evidence="12" key="1">
    <citation type="submission" date="2003-08" db="EMBL/GenBank/DDBJ databases">
        <authorList>
            <person name="Birren B."/>
            <person name="Nusbaum C."/>
            <person name="Abebe A."/>
            <person name="Abouelleil A."/>
            <person name="Adekoya E."/>
            <person name="Ait-zahra M."/>
            <person name="Allen N."/>
            <person name="Allen T."/>
            <person name="An P."/>
            <person name="Anderson M."/>
            <person name="Anderson S."/>
            <person name="Arachchi H."/>
            <person name="Armbruster J."/>
            <person name="Bachantsang P."/>
            <person name="Baldwin J."/>
            <person name="Barry A."/>
            <person name="Bayul T."/>
            <person name="Blitshsteyn B."/>
            <person name="Bloom T."/>
            <person name="Blye J."/>
            <person name="Boguslavskiy L."/>
            <person name="Borowsky M."/>
            <person name="Boukhgalter B."/>
            <person name="Brunache A."/>
            <person name="Butler J."/>
            <person name="Calixte N."/>
            <person name="Calvo S."/>
            <person name="Camarata J."/>
            <person name="Campo K."/>
            <person name="Chang J."/>
            <person name="Cheshatsang Y."/>
            <person name="Citroen M."/>
            <person name="Collymore A."/>
            <person name="Considine T."/>
            <person name="Cook A."/>
            <person name="Cooke P."/>
            <person name="Corum B."/>
            <person name="Cuomo C."/>
            <person name="David R."/>
            <person name="Dawoe T."/>
            <person name="Degray S."/>
            <person name="Dodge S."/>
            <person name="Dooley K."/>
            <person name="Dorje P."/>
            <person name="Dorjee K."/>
            <person name="Dorris L."/>
            <person name="Duffey N."/>
            <person name="Dupes A."/>
            <person name="Elkins T."/>
            <person name="Engels R."/>
            <person name="Erickson J."/>
            <person name="Farina A."/>
            <person name="Faro S."/>
            <person name="Ferreira P."/>
            <person name="Fischer H."/>
            <person name="Fitzgerald M."/>
            <person name="Foley K."/>
            <person name="Gage D."/>
            <person name="Galagan J."/>
            <person name="Gearin G."/>
            <person name="Gnerre S."/>
            <person name="Gnirke A."/>
            <person name="Goyette A."/>
            <person name="Graham J."/>
            <person name="Grandbois E."/>
            <person name="Gyaltsen K."/>
            <person name="Hafez N."/>
            <person name="Hagopian D."/>
            <person name="Hagos B."/>
            <person name="Hall J."/>
            <person name="Hatcher B."/>
            <person name="Heller A."/>
            <person name="Higgins H."/>
            <person name="Honan T."/>
            <person name="Horn A."/>
            <person name="Houde N."/>
            <person name="Hughes L."/>
            <person name="Hulme W."/>
            <person name="Husby E."/>
            <person name="Iliev I."/>
            <person name="Jaffe D."/>
            <person name="Jones C."/>
            <person name="Kamal M."/>
            <person name="Kamat A."/>
            <person name="Kamvysselis M."/>
            <person name="Karlsson E."/>
            <person name="Kells C."/>
            <person name="Kieu A."/>
            <person name="Kisner P."/>
            <person name="Kodira C."/>
            <person name="Kulbokas E."/>
            <person name="Labutti K."/>
            <person name="Lama D."/>
            <person name="Landers T."/>
            <person name="Leger J."/>
            <person name="Levine S."/>
            <person name="Lewis D."/>
            <person name="Lewis T."/>
            <person name="Lindblad-toh K."/>
            <person name="Liu X."/>
            <person name="Lokyitsang T."/>
            <person name="Lokyitsang Y."/>
            <person name="Lucien O."/>
            <person name="Lui A."/>
            <person name="Ma L.J."/>
            <person name="Mabbitt R."/>
            <person name="Macdonald J."/>
            <person name="Maclean C."/>
            <person name="Major J."/>
            <person name="Manning J."/>
            <person name="Marabella R."/>
            <person name="Maru K."/>
            <person name="Matthews C."/>
            <person name="Mauceli E."/>
            <person name="Mccarthy M."/>
            <person name="Mcdonough S."/>
            <person name="Mcghee T."/>
            <person name="Meldrim J."/>
            <person name="Meneus L."/>
            <person name="Mesirov J."/>
            <person name="Mihalev A."/>
            <person name="Mihova T."/>
            <person name="Mikkelsen T."/>
            <person name="Mlenga V."/>
            <person name="Moru K."/>
            <person name="Mozes J."/>
            <person name="Mulrain L."/>
            <person name="Munson G."/>
            <person name="Naylor J."/>
            <person name="Newes C."/>
            <person name="Nguyen C."/>
            <person name="Nguyen N."/>
            <person name="Nguyen T."/>
            <person name="Nicol R."/>
            <person name="Nielsen C."/>
            <person name="Nizzari M."/>
            <person name="Norbu C."/>
            <person name="Norbu N."/>
            <person name="O'donnell P."/>
            <person name="Okoawo O."/>
            <person name="O'leary S."/>
            <person name="Omotosho B."/>
            <person name="O'neill K."/>
            <person name="Osman S."/>
            <person name="Parker S."/>
            <person name="Perrin D."/>
            <person name="Phunkhang P."/>
            <person name="Piqani B."/>
            <person name="Purcell S."/>
            <person name="Rachupka T."/>
            <person name="Ramasamy U."/>
            <person name="Rameau R."/>
            <person name="Ray V."/>
            <person name="Raymond C."/>
            <person name="Retta R."/>
            <person name="Richardson S."/>
            <person name="Rise C."/>
            <person name="Rodriguez J."/>
            <person name="Rogers J."/>
            <person name="Rogov P."/>
            <person name="Rutman M."/>
            <person name="Schupbach R."/>
            <person name="Seaman C."/>
            <person name="Settipalli S."/>
            <person name="Sharpe T."/>
            <person name="Sheridan J."/>
            <person name="Sherpa N."/>
            <person name="Shi J."/>
            <person name="Smirnov S."/>
            <person name="Smith C."/>
            <person name="Sougnez C."/>
            <person name="Spencer B."/>
            <person name="Stalker J."/>
            <person name="Stange-thomann N."/>
            <person name="Stavropoulos S."/>
            <person name="Stetson K."/>
            <person name="Stone C."/>
            <person name="Stone S."/>
            <person name="Stubbs M."/>
            <person name="Talamas J."/>
            <person name="Tchuinga P."/>
            <person name="Tenzing P."/>
            <person name="Tesfaye S."/>
            <person name="Theodore J."/>
            <person name="Thoulutsang Y."/>
            <person name="Topham K."/>
            <person name="Towey S."/>
            <person name="Tsamla T."/>
            <person name="Tsomo N."/>
            <person name="Vallee D."/>
            <person name="Vassiliev H."/>
            <person name="Venkataraman V."/>
            <person name="Vinson J."/>
            <person name="Vo A."/>
            <person name="Wade C."/>
            <person name="Wang S."/>
            <person name="Wangchuk T."/>
            <person name="Wangdi T."/>
            <person name="Whittaker C."/>
            <person name="Wilkinson J."/>
            <person name="Wu Y."/>
            <person name="Wyman D."/>
            <person name="Yadav S."/>
            <person name="Yang S."/>
            <person name="Yang X."/>
            <person name="Yeager S."/>
            <person name="Yee E."/>
            <person name="Young G."/>
            <person name="Zainoun J."/>
            <person name="Zembeck L."/>
            <person name="Zimmer A."/>
            <person name="Zody M."/>
            <person name="Lander E."/>
        </authorList>
    </citation>
    <scope>NUCLEOTIDE SEQUENCE [LARGE SCALE GENOMIC DNA]</scope>
</reference>
<dbReference type="Ensembl" id="ENSCSAVT00000007917.1">
    <property type="protein sequence ID" value="ENSCSAVP00000007812.1"/>
    <property type="gene ID" value="ENSCSAVG00000004671.1"/>
</dbReference>
<evidence type="ECO:0000256" key="1">
    <source>
        <dbReference type="ARBA" id="ARBA00004123"/>
    </source>
</evidence>
<dbReference type="Gene3D" id="2.130.10.10">
    <property type="entry name" value="YVTN repeat-like/Quinoprotein amine dehydrogenase"/>
    <property type="match status" value="1"/>
</dbReference>
<organism evidence="11 12">
    <name type="scientific">Ciona savignyi</name>
    <name type="common">Pacific transparent sea squirt</name>
    <dbReference type="NCBI Taxonomy" id="51511"/>
    <lineage>
        <taxon>Eukaryota</taxon>
        <taxon>Metazoa</taxon>
        <taxon>Chordata</taxon>
        <taxon>Tunicata</taxon>
        <taxon>Ascidiacea</taxon>
        <taxon>Phlebobranchia</taxon>
        <taxon>Cionidae</taxon>
        <taxon>Ciona</taxon>
    </lineage>
</organism>
<dbReference type="PANTHER" id="PTHR13224:SF6">
    <property type="entry name" value="MEDIATOR OF RNA POLYMERASE II TRANSCRIPTION SUBUNIT 16"/>
    <property type="match status" value="1"/>
</dbReference>
<evidence type="ECO:0000256" key="4">
    <source>
        <dbReference type="ARBA" id="ARBA00023015"/>
    </source>
</evidence>
<evidence type="ECO:0000313" key="11">
    <source>
        <dbReference type="Ensembl" id="ENSCSAVP00000007812.1"/>
    </source>
</evidence>
<comment type="subcellular location">
    <subcellularLocation>
        <location evidence="1 9">Nucleus</location>
    </subcellularLocation>
</comment>
<dbReference type="SUPFAM" id="SSF50978">
    <property type="entry name" value="WD40 repeat-like"/>
    <property type="match status" value="1"/>
</dbReference>
<dbReference type="HOGENOM" id="CLU_1474687_0_0_1"/>
<dbReference type="STRING" id="51511.ENSCSAVP00000007812"/>
<dbReference type="InterPro" id="IPR015943">
    <property type="entry name" value="WD40/YVTN_repeat-like_dom_sf"/>
</dbReference>
<reference evidence="11" key="3">
    <citation type="submission" date="2025-09" db="UniProtKB">
        <authorList>
            <consortium name="Ensembl"/>
        </authorList>
    </citation>
    <scope>IDENTIFICATION</scope>
</reference>
<dbReference type="GO" id="GO:0016592">
    <property type="term" value="C:mediator complex"/>
    <property type="evidence" value="ECO:0007669"/>
    <property type="project" value="InterPro"/>
</dbReference>
<sequence length="183" mass="20634">MLYNIGWPGINETSLGHGDIVACSWSSSNFFAFTTEKELNGCVLQYLHITNPNQPWDVWSTRYNGGAITSLQWDHTGTRLVSGDNHGLCCLWTMTSSLSNVWVRQDKHKIDLDGEEILSVGWLHNGARMIFLFDKMESMNISDKFDRSKFRPSVMQHGGKPMGGIYCCHRDRARGRSSSAGGW</sequence>
<evidence type="ECO:0000256" key="8">
    <source>
        <dbReference type="ARBA" id="ARBA00032015"/>
    </source>
</evidence>
<evidence type="ECO:0000256" key="6">
    <source>
        <dbReference type="ARBA" id="ARBA00023163"/>
    </source>
</evidence>
<evidence type="ECO:0000259" key="10">
    <source>
        <dbReference type="Pfam" id="PF11635"/>
    </source>
</evidence>
<comment type="function">
    <text evidence="9">Component of the Mediator complex, a coactivator involved in the regulated transcription of nearly all RNA polymerase II-dependent genes. Mediator functions as a bridge to convey information from gene-specific regulatory proteins to the basal RNA polymerase II transcription machinery. Mediator is recruited to promoters by direct interactions with regulatory proteins and serves as a scaffold for the assembly of a functional preinitiation complex with RNA polymerase II and the general transcription factors.</text>
</comment>
<dbReference type="GeneTree" id="ENSGT00390000003821"/>
<keyword evidence="7 9" id="KW-0539">Nucleus</keyword>
<gene>
    <name evidence="9" type="primary">MED16</name>
</gene>
<dbReference type="InterPro" id="IPR048338">
    <property type="entry name" value="Mediator_Med16"/>
</dbReference>
<comment type="subunit">
    <text evidence="9">Component of the Mediator complex.</text>
</comment>
<protein>
    <recommendedName>
        <fullName evidence="3 9">Mediator of RNA polymerase II transcription subunit 16</fullName>
    </recommendedName>
    <alternativeName>
        <fullName evidence="8 9">Mediator complex subunit 16</fullName>
    </alternativeName>
</protein>
<evidence type="ECO:0000256" key="7">
    <source>
        <dbReference type="ARBA" id="ARBA00023242"/>
    </source>
</evidence>
<dbReference type="InParanoid" id="H2YR52"/>
<accession>H2YR52</accession>
<evidence type="ECO:0000256" key="3">
    <source>
        <dbReference type="ARBA" id="ARBA00019614"/>
    </source>
</evidence>
<keyword evidence="5 9" id="KW-0010">Activator</keyword>
<evidence type="ECO:0000256" key="2">
    <source>
        <dbReference type="ARBA" id="ARBA00006543"/>
    </source>
</evidence>
<proteinExistence type="inferred from homology"/>
<dbReference type="InterPro" id="IPR021665">
    <property type="entry name" value="Mediator_Med16_N"/>
</dbReference>
<dbReference type="PANTHER" id="PTHR13224">
    <property type="entry name" value="THYROID HORMONE RECEPTOR-ASSOCIATED PROTEIN-RELATED"/>
    <property type="match status" value="1"/>
</dbReference>
<dbReference type="Proteomes" id="UP000007875">
    <property type="component" value="Unassembled WGS sequence"/>
</dbReference>
<dbReference type="InterPro" id="IPR036322">
    <property type="entry name" value="WD40_repeat_dom_sf"/>
</dbReference>
<evidence type="ECO:0000313" key="12">
    <source>
        <dbReference type="Proteomes" id="UP000007875"/>
    </source>
</evidence>
<keyword evidence="6 9" id="KW-0804">Transcription</keyword>
<dbReference type="GO" id="GO:0045893">
    <property type="term" value="P:positive regulation of DNA-templated transcription"/>
    <property type="evidence" value="ECO:0007669"/>
    <property type="project" value="TreeGrafter"/>
</dbReference>
<dbReference type="Pfam" id="PF11635">
    <property type="entry name" value="Med16_N"/>
    <property type="match status" value="1"/>
</dbReference>
<comment type="similarity">
    <text evidence="2 9">Belongs to the Mediator complex subunit 16 family.</text>
</comment>
<keyword evidence="4 9" id="KW-0805">Transcription regulation</keyword>
<evidence type="ECO:0000256" key="9">
    <source>
        <dbReference type="RuleBase" id="RU364149"/>
    </source>
</evidence>